<dbReference type="PROSITE" id="PS00136">
    <property type="entry name" value="SUBTILASE_ASP"/>
    <property type="match status" value="1"/>
</dbReference>
<dbReference type="GO" id="GO:0005615">
    <property type="term" value="C:extracellular space"/>
    <property type="evidence" value="ECO:0007669"/>
    <property type="project" value="TreeGrafter"/>
</dbReference>
<feature type="active site" description="Charge relay system" evidence="5">
    <location>
        <position position="370"/>
    </location>
</feature>
<dbReference type="Proteomes" id="UP000703661">
    <property type="component" value="Unassembled WGS sequence"/>
</dbReference>
<dbReference type="GO" id="GO:0004252">
    <property type="term" value="F:serine-type endopeptidase activity"/>
    <property type="evidence" value="ECO:0007669"/>
    <property type="project" value="UniProtKB-UniRule"/>
</dbReference>
<dbReference type="PROSITE" id="PS00137">
    <property type="entry name" value="SUBTILASE_HIS"/>
    <property type="match status" value="1"/>
</dbReference>
<dbReference type="SUPFAM" id="SSF54897">
    <property type="entry name" value="Protease propeptides/inhibitors"/>
    <property type="match status" value="1"/>
</dbReference>
<dbReference type="InterPro" id="IPR023827">
    <property type="entry name" value="Peptidase_S8_Asp-AS"/>
</dbReference>
<dbReference type="GO" id="GO:0006508">
    <property type="term" value="P:proteolysis"/>
    <property type="evidence" value="ECO:0007669"/>
    <property type="project" value="UniProtKB-KW"/>
</dbReference>
<dbReference type="PRINTS" id="PR00723">
    <property type="entry name" value="SUBTILISIN"/>
</dbReference>
<keyword evidence="2 5" id="KW-0645">Protease</keyword>
<dbReference type="PANTHER" id="PTHR43806">
    <property type="entry name" value="PEPTIDASE S8"/>
    <property type="match status" value="1"/>
</dbReference>
<keyword evidence="7" id="KW-0732">Signal</keyword>
<dbReference type="PANTHER" id="PTHR43806:SF11">
    <property type="entry name" value="CEREVISIN-RELATED"/>
    <property type="match status" value="1"/>
</dbReference>
<dbReference type="InterPro" id="IPR050131">
    <property type="entry name" value="Peptidase_S8_subtilisin-like"/>
</dbReference>
<feature type="domain" description="Peptidase S8/S53" evidence="8">
    <location>
        <begin position="167"/>
        <end position="414"/>
    </location>
</feature>
<reference evidence="10" key="1">
    <citation type="journal article" date="2020" name="Fungal Divers.">
        <title>Resolving the Mortierellaceae phylogeny through synthesis of multi-gene phylogenetics and phylogenomics.</title>
        <authorList>
            <person name="Vandepol N."/>
            <person name="Liber J."/>
            <person name="Desiro A."/>
            <person name="Na H."/>
            <person name="Kennedy M."/>
            <person name="Barry K."/>
            <person name="Grigoriev I.V."/>
            <person name="Miller A.N."/>
            <person name="O'Donnell K."/>
            <person name="Stajich J.E."/>
            <person name="Bonito G."/>
        </authorList>
    </citation>
    <scope>NUCLEOTIDE SEQUENCE</scope>
    <source>
        <strain evidence="10">NRRL 2769</strain>
    </source>
</reference>
<feature type="active site" description="Charge relay system" evidence="5">
    <location>
        <position position="208"/>
    </location>
</feature>
<dbReference type="FunFam" id="3.40.50.200:FF:000007">
    <property type="entry name" value="Subtilisin-like serine protease"/>
    <property type="match status" value="1"/>
</dbReference>
<dbReference type="InterPro" id="IPR034193">
    <property type="entry name" value="PCSK9_ProteinaseK-like"/>
</dbReference>
<dbReference type="AlphaFoldDB" id="A0A9P6MPC6"/>
<comment type="caution">
    <text evidence="10">The sequence shown here is derived from an EMBL/GenBank/DDBJ whole genome shotgun (WGS) entry which is preliminary data.</text>
</comment>
<evidence type="ECO:0000256" key="3">
    <source>
        <dbReference type="ARBA" id="ARBA00022801"/>
    </source>
</evidence>
<dbReference type="PROSITE" id="PS51892">
    <property type="entry name" value="SUBTILASE"/>
    <property type="match status" value="1"/>
</dbReference>
<dbReference type="InterPro" id="IPR000209">
    <property type="entry name" value="Peptidase_S8/S53_dom"/>
</dbReference>
<evidence type="ECO:0000256" key="1">
    <source>
        <dbReference type="ARBA" id="ARBA00011073"/>
    </source>
</evidence>
<keyword evidence="3 5" id="KW-0378">Hydrolase</keyword>
<dbReference type="Gene3D" id="3.40.50.200">
    <property type="entry name" value="Peptidase S8/S53 domain"/>
    <property type="match status" value="1"/>
</dbReference>
<feature type="domain" description="Inhibitor I9" evidence="9">
    <location>
        <begin position="47"/>
        <end position="132"/>
    </location>
</feature>
<dbReference type="EMBL" id="JAAAID010001711">
    <property type="protein sequence ID" value="KAG0009033.1"/>
    <property type="molecule type" value="Genomic_DNA"/>
</dbReference>
<dbReference type="InterPro" id="IPR036852">
    <property type="entry name" value="Peptidase_S8/S53_dom_sf"/>
</dbReference>
<dbReference type="InterPro" id="IPR015500">
    <property type="entry name" value="Peptidase_S8_subtilisin-rel"/>
</dbReference>
<evidence type="ECO:0000256" key="2">
    <source>
        <dbReference type="ARBA" id="ARBA00022670"/>
    </source>
</evidence>
<dbReference type="PROSITE" id="PS00138">
    <property type="entry name" value="SUBTILASE_SER"/>
    <property type="match status" value="1"/>
</dbReference>
<keyword evidence="4 5" id="KW-0720">Serine protease</keyword>
<gene>
    <name evidence="10" type="primary">SUB8_1</name>
    <name evidence="10" type="ORF">BGZ80_002815</name>
</gene>
<accession>A0A9P6MPC6</accession>
<evidence type="ECO:0000313" key="10">
    <source>
        <dbReference type="EMBL" id="KAG0009033.1"/>
    </source>
</evidence>
<dbReference type="InterPro" id="IPR022398">
    <property type="entry name" value="Peptidase_S8_His-AS"/>
</dbReference>
<evidence type="ECO:0000256" key="5">
    <source>
        <dbReference type="PROSITE-ProRule" id="PRU01240"/>
    </source>
</evidence>
<dbReference type="InterPro" id="IPR010259">
    <property type="entry name" value="S8pro/Inhibitor_I9"/>
</dbReference>
<dbReference type="InterPro" id="IPR037045">
    <property type="entry name" value="S8pro/Inhibitor_I9_sf"/>
</dbReference>
<feature type="signal peptide" evidence="7">
    <location>
        <begin position="1"/>
        <end position="20"/>
    </location>
</feature>
<feature type="chain" id="PRO_5040295460" evidence="7">
    <location>
        <begin position="21"/>
        <end position="441"/>
    </location>
</feature>
<name>A0A9P6MPC6_9FUNG</name>
<evidence type="ECO:0000256" key="7">
    <source>
        <dbReference type="SAM" id="SignalP"/>
    </source>
</evidence>
<evidence type="ECO:0000313" key="11">
    <source>
        <dbReference type="Proteomes" id="UP000703661"/>
    </source>
</evidence>
<sequence length="441" mass="47338">MRLNTVILVLSVAISSFADAAASQFIFHSEKLAPVVSSSEAEVIPHSYMVVFKNGIRANDHSSWFRDLHGRDITRNGVWIDELHNKVDGGVKHVYDIGSFQGIAGRFRPEALDEIRRSPIVDYIELDQAVYLAETQKNAPWGLARISHRKTLTYKTMSKYEHNPNGGEGITVFVIDTGINIHHEEIQGRASWGVNTLGNGVESDDHGHGTYCASIVAGKTYGVAKKANVVAVKVVGANGGGSVSQVIAGVDFAIKEHLSLKAKEGNKYRGSVVNMSLGIERSRSANSAVTSAVAEGLHIAVAAGNENQDACNVSPASAEAVITVGASNVRDERAFFSNHGPCVDIFAPGVDVKSAWKGDNTTLSTASGTSAASPHVAGYVAYYLSLAPVKESAFHSGAISPKEMKQFIKETSTRDSLRDIDSRTPNLLLYNGDIAESYHAW</sequence>
<organism evidence="10 11">
    <name type="scientific">Entomortierella chlamydospora</name>
    <dbReference type="NCBI Taxonomy" id="101097"/>
    <lineage>
        <taxon>Eukaryota</taxon>
        <taxon>Fungi</taxon>
        <taxon>Fungi incertae sedis</taxon>
        <taxon>Mucoromycota</taxon>
        <taxon>Mortierellomycotina</taxon>
        <taxon>Mortierellomycetes</taxon>
        <taxon>Mortierellales</taxon>
        <taxon>Mortierellaceae</taxon>
        <taxon>Entomortierella</taxon>
    </lineage>
</organism>
<protein>
    <submittedName>
        <fullName evidence="10">Serine protease</fullName>
    </submittedName>
</protein>
<dbReference type="Pfam" id="PF05922">
    <property type="entry name" value="Inhibitor_I9"/>
    <property type="match status" value="1"/>
</dbReference>
<evidence type="ECO:0000259" key="9">
    <source>
        <dbReference type="Pfam" id="PF05922"/>
    </source>
</evidence>
<dbReference type="SUPFAM" id="SSF52743">
    <property type="entry name" value="Subtilisin-like"/>
    <property type="match status" value="1"/>
</dbReference>
<comment type="similarity">
    <text evidence="1 5 6">Belongs to the peptidase S8 family.</text>
</comment>
<proteinExistence type="inferred from homology"/>
<evidence type="ECO:0000259" key="8">
    <source>
        <dbReference type="Pfam" id="PF00082"/>
    </source>
</evidence>
<feature type="active site" description="Charge relay system" evidence="5">
    <location>
        <position position="176"/>
    </location>
</feature>
<keyword evidence="11" id="KW-1185">Reference proteome</keyword>
<dbReference type="CDD" id="cd04077">
    <property type="entry name" value="Peptidases_S8_PCSK9_ProteinaseK_like"/>
    <property type="match status" value="1"/>
</dbReference>
<dbReference type="Gene3D" id="3.30.70.80">
    <property type="entry name" value="Peptidase S8 propeptide/proteinase inhibitor I9"/>
    <property type="match status" value="1"/>
</dbReference>
<dbReference type="Pfam" id="PF00082">
    <property type="entry name" value="Peptidase_S8"/>
    <property type="match status" value="1"/>
</dbReference>
<evidence type="ECO:0000256" key="6">
    <source>
        <dbReference type="RuleBase" id="RU003355"/>
    </source>
</evidence>
<dbReference type="InterPro" id="IPR023828">
    <property type="entry name" value="Peptidase_S8_Ser-AS"/>
</dbReference>
<evidence type="ECO:0000256" key="4">
    <source>
        <dbReference type="ARBA" id="ARBA00022825"/>
    </source>
</evidence>